<feature type="domain" description="PIN" evidence="1">
    <location>
        <begin position="5"/>
        <end position="123"/>
    </location>
</feature>
<dbReference type="Proteomes" id="UP000218702">
    <property type="component" value="Chromosome"/>
</dbReference>
<protein>
    <recommendedName>
        <fullName evidence="1">PIN domain-containing protein</fullName>
    </recommendedName>
</protein>
<gene>
    <name evidence="2" type="ORF">NIES806_34380</name>
</gene>
<dbReference type="InterPro" id="IPR029060">
    <property type="entry name" value="PIN-like_dom_sf"/>
</dbReference>
<evidence type="ECO:0000259" key="1">
    <source>
        <dbReference type="Pfam" id="PF01850"/>
    </source>
</evidence>
<dbReference type="AlphaFoldDB" id="A0A1Z4V6S9"/>
<dbReference type="CDD" id="cd18692">
    <property type="entry name" value="PIN_VapC-like"/>
    <property type="match status" value="1"/>
</dbReference>
<dbReference type="EMBL" id="AP018316">
    <property type="protein sequence ID" value="BAZ87217.1"/>
    <property type="molecule type" value="Genomic_DNA"/>
</dbReference>
<dbReference type="Pfam" id="PF01850">
    <property type="entry name" value="PIN"/>
    <property type="match status" value="1"/>
</dbReference>
<organism evidence="2 3">
    <name type="scientific">Dolichospermum compactum NIES-806</name>
    <dbReference type="NCBI Taxonomy" id="1973481"/>
    <lineage>
        <taxon>Bacteria</taxon>
        <taxon>Bacillati</taxon>
        <taxon>Cyanobacteriota</taxon>
        <taxon>Cyanophyceae</taxon>
        <taxon>Nostocales</taxon>
        <taxon>Aphanizomenonaceae</taxon>
        <taxon>Dolichospermum</taxon>
        <taxon>Dolichospermum compactum</taxon>
    </lineage>
</organism>
<dbReference type="Gene3D" id="3.40.50.1010">
    <property type="entry name" value="5'-nuclease"/>
    <property type="match status" value="1"/>
</dbReference>
<reference evidence="2 3" key="1">
    <citation type="submission" date="2017-06" db="EMBL/GenBank/DDBJ databases">
        <title>Genome sequencing of cyanobaciteial culture collection at National Institute for Environmental Studies (NIES).</title>
        <authorList>
            <person name="Hirose Y."/>
            <person name="Shimura Y."/>
            <person name="Fujisawa T."/>
            <person name="Nakamura Y."/>
            <person name="Kawachi M."/>
        </authorList>
    </citation>
    <scope>NUCLEOTIDE SEQUENCE [LARGE SCALE GENOMIC DNA]</scope>
    <source>
        <strain evidence="2 3">NIES-806</strain>
    </source>
</reference>
<dbReference type="SUPFAM" id="SSF88723">
    <property type="entry name" value="PIN domain-like"/>
    <property type="match status" value="1"/>
</dbReference>
<dbReference type="InterPro" id="IPR002716">
    <property type="entry name" value="PIN_dom"/>
</dbReference>
<keyword evidence="3" id="KW-1185">Reference proteome</keyword>
<evidence type="ECO:0000313" key="2">
    <source>
        <dbReference type="EMBL" id="BAZ87217.1"/>
    </source>
</evidence>
<proteinExistence type="predicted"/>
<dbReference type="RefSeq" id="WP_096669130.1">
    <property type="nucleotide sequence ID" value="NZ_AP018316.1"/>
</dbReference>
<name>A0A1Z4V6S9_9CYAN</name>
<dbReference type="OrthoDB" id="13900at2"/>
<evidence type="ECO:0000313" key="3">
    <source>
        <dbReference type="Proteomes" id="UP000218702"/>
    </source>
</evidence>
<sequence length="144" mass="16420">MNGRVFIDTNILVYIYDPLDTAKQEQAITVVDRLIRSGKAVISTQVIGEFFMATTRTRRSLLTPAEALMRMRNYLAICHIVNMTKLISLETIRGVETHNFSFWDAQIWATARLNQIEEIYSEDFPSGATVEGVKFTNPFKRNVG</sequence>
<accession>A0A1Z4V6S9</accession>
<dbReference type="KEGG" id="dcm:NIES806_34380"/>